<comment type="caution">
    <text evidence="1">The sequence shown here is derived from an EMBL/GenBank/DDBJ whole genome shotgun (WGS) entry which is preliminary data.</text>
</comment>
<evidence type="ECO:0000313" key="1">
    <source>
        <dbReference type="EMBL" id="HFH29071.1"/>
    </source>
</evidence>
<dbReference type="Pfam" id="PF22091">
    <property type="entry name" value="DUF6941"/>
    <property type="match status" value="1"/>
</dbReference>
<name>A0A7C3E6R5_9SPIR</name>
<gene>
    <name evidence="1" type="ORF">ENS59_06105</name>
</gene>
<sequence length="129" mass="14653">MKVELFTLCDFAQENNGKLTIVGTFDTIVAKAFPMNHESFSLTVRLRFDLWELGSHNFRVEARDLDGNSYVKPVEGSLTIRDVGNATSVVHLIYAFTDLKCKMPTVINFILYIDDKEITSTPLYIKKLS</sequence>
<reference evidence="1" key="1">
    <citation type="journal article" date="2020" name="mSystems">
        <title>Genome- and Community-Level Interaction Insights into Carbon Utilization and Element Cycling Functions of Hydrothermarchaeota in Hydrothermal Sediment.</title>
        <authorList>
            <person name="Zhou Z."/>
            <person name="Liu Y."/>
            <person name="Xu W."/>
            <person name="Pan J."/>
            <person name="Luo Z.H."/>
            <person name="Li M."/>
        </authorList>
    </citation>
    <scope>NUCLEOTIDE SEQUENCE [LARGE SCALE GENOMIC DNA]</scope>
    <source>
        <strain evidence="1">SpSt-503</strain>
    </source>
</reference>
<organism evidence="1">
    <name type="scientific">Gracilinema caldarium</name>
    <dbReference type="NCBI Taxonomy" id="215591"/>
    <lineage>
        <taxon>Bacteria</taxon>
        <taxon>Pseudomonadati</taxon>
        <taxon>Spirochaetota</taxon>
        <taxon>Spirochaetia</taxon>
        <taxon>Spirochaetales</taxon>
        <taxon>Breznakiellaceae</taxon>
        <taxon>Gracilinema</taxon>
    </lineage>
</organism>
<dbReference type="AlphaFoldDB" id="A0A7C3E6R5"/>
<accession>A0A7C3E6R5</accession>
<proteinExistence type="predicted"/>
<protein>
    <submittedName>
        <fullName evidence="1">Uncharacterized protein</fullName>
    </submittedName>
</protein>
<dbReference type="EMBL" id="DSVL01000191">
    <property type="protein sequence ID" value="HFH29071.1"/>
    <property type="molecule type" value="Genomic_DNA"/>
</dbReference>
<dbReference type="InterPro" id="IPR054221">
    <property type="entry name" value="DUF6941"/>
</dbReference>